<evidence type="ECO:0000313" key="3">
    <source>
        <dbReference type="Proteomes" id="UP001516023"/>
    </source>
</evidence>
<feature type="region of interest" description="Disordered" evidence="1">
    <location>
        <begin position="102"/>
        <end position="184"/>
    </location>
</feature>
<feature type="compositionally biased region" description="Low complexity" evidence="1">
    <location>
        <begin position="24"/>
        <end position="48"/>
    </location>
</feature>
<feature type="region of interest" description="Disordered" evidence="1">
    <location>
        <begin position="22"/>
        <end position="48"/>
    </location>
</feature>
<feature type="compositionally biased region" description="Low complexity" evidence="1">
    <location>
        <begin position="432"/>
        <end position="444"/>
    </location>
</feature>
<organism evidence="2 3">
    <name type="scientific">Cyclotella cryptica</name>
    <dbReference type="NCBI Taxonomy" id="29204"/>
    <lineage>
        <taxon>Eukaryota</taxon>
        <taxon>Sar</taxon>
        <taxon>Stramenopiles</taxon>
        <taxon>Ochrophyta</taxon>
        <taxon>Bacillariophyta</taxon>
        <taxon>Coscinodiscophyceae</taxon>
        <taxon>Thalassiosirophycidae</taxon>
        <taxon>Stephanodiscales</taxon>
        <taxon>Stephanodiscaceae</taxon>
        <taxon>Cyclotella</taxon>
    </lineage>
</organism>
<accession>A0ABD3QPK6</accession>
<keyword evidence="3" id="KW-1185">Reference proteome</keyword>
<feature type="compositionally biased region" description="Gly residues" evidence="1">
    <location>
        <begin position="344"/>
        <end position="362"/>
    </location>
</feature>
<reference evidence="2 3" key="1">
    <citation type="journal article" date="2020" name="G3 (Bethesda)">
        <title>Improved Reference Genome for Cyclotella cryptica CCMP332, a Model for Cell Wall Morphogenesis, Salinity Adaptation, and Lipid Production in Diatoms (Bacillariophyta).</title>
        <authorList>
            <person name="Roberts W.R."/>
            <person name="Downey K.M."/>
            <person name="Ruck E.C."/>
            <person name="Traller J.C."/>
            <person name="Alverson A.J."/>
        </authorList>
    </citation>
    <scope>NUCLEOTIDE SEQUENCE [LARGE SCALE GENOMIC DNA]</scope>
    <source>
        <strain evidence="2 3">CCMP332</strain>
    </source>
</reference>
<gene>
    <name evidence="2" type="ORF">HJC23_010375</name>
</gene>
<dbReference type="Proteomes" id="UP001516023">
    <property type="component" value="Unassembled WGS sequence"/>
</dbReference>
<protein>
    <submittedName>
        <fullName evidence="2">Uncharacterized protein</fullName>
    </submittedName>
</protein>
<evidence type="ECO:0000256" key="1">
    <source>
        <dbReference type="SAM" id="MobiDB-lite"/>
    </source>
</evidence>
<feature type="compositionally biased region" description="Gly residues" evidence="1">
    <location>
        <begin position="119"/>
        <end position="129"/>
    </location>
</feature>
<feature type="region of interest" description="Disordered" evidence="1">
    <location>
        <begin position="343"/>
        <end position="362"/>
    </location>
</feature>
<dbReference type="EMBL" id="JABMIG020000036">
    <property type="protein sequence ID" value="KAL3799725.1"/>
    <property type="molecule type" value="Genomic_DNA"/>
</dbReference>
<feature type="region of interest" description="Disordered" evidence="1">
    <location>
        <begin position="431"/>
        <end position="451"/>
    </location>
</feature>
<sequence length="714" mass="75245">MILKYNLYSIVGATALIGRSDAFTTNPSSLRSPRTSRSTNNDNSSAATFSSRIRRFSLNSDWDNGDFLSSLSGSSEDIQKANEKYNALSQTRESKYEWLARSMTSRDRPAGSSTELGATMGGDGRGGSNGPDFSQNMGQPLPQQQQPQSQPPGGMMQPPQQQQQQTQQPPQFYDQFGNPITTMPMVYDANGNLVPFNPTTPPTMPQPPQAILPPPPTIIDPPLPPKTKGETATRPVGYNPDAYTISNTADVYFAQLKQDSKVRKQAWLAGDVERANQVFQDETVKQIGESWVENPYTKEQNFLEARAQIEGAVRMQVLGGDDGRGNSGGISYRKKLEEMKAKRVGGGGGGAATTGGAAAGGGNSNPAPAAVANPAMPFRGEVTPASGPKLNVAPANPMMPSGQAVPGPSTPMATRPSMPVPSTPVGNMPQMTASTSSPATATVPVEDEEETRRKIRTLQGLLLKQRGGPGFGAGRLRPPEAQRLESTLEEVKQILRSEVSSAGGVVGDASPASMMTSPPSVMQTNILPKASTPIVQPPPKPTPAVPSSPISPDPMAGSVACVEAVLKMYKEASPSEREALLIPLREAFMAAAGASNKVIAEAELDAHKAAMGGSSSSSAAFAAQPVAERSAPIMGFPTSYNVAKPDPPSMGVPENRYAPGGNEENTQKLEDAYNALVDVSGGGKFGLRNISGNEANELAAKLTTMRGVLLDELN</sequence>
<evidence type="ECO:0000313" key="2">
    <source>
        <dbReference type="EMBL" id="KAL3799725.1"/>
    </source>
</evidence>
<proteinExistence type="predicted"/>
<dbReference type="AlphaFoldDB" id="A0ABD3QPK6"/>
<name>A0ABD3QPK6_9STRA</name>
<comment type="caution">
    <text evidence="2">The sequence shown here is derived from an EMBL/GenBank/DDBJ whole genome shotgun (WGS) entry which is preliminary data.</text>
</comment>
<feature type="compositionally biased region" description="Low complexity" evidence="1">
    <location>
        <begin position="135"/>
        <end position="171"/>
    </location>
</feature>